<keyword evidence="7 10" id="KW-1133">Transmembrane helix</keyword>
<dbReference type="InterPro" id="IPR051084">
    <property type="entry name" value="H+-coupled_symporters"/>
</dbReference>
<name>A0A4S5BKU5_9BURK</name>
<dbReference type="Proteomes" id="UP000306236">
    <property type="component" value="Unassembled WGS sequence"/>
</dbReference>
<feature type="transmembrane region" description="Helical" evidence="10">
    <location>
        <begin position="286"/>
        <end position="305"/>
    </location>
</feature>
<keyword evidence="3" id="KW-0813">Transport</keyword>
<dbReference type="EMBL" id="SSWX01000022">
    <property type="protein sequence ID" value="THJ31573.1"/>
    <property type="molecule type" value="Genomic_DNA"/>
</dbReference>
<evidence type="ECO:0000256" key="8">
    <source>
        <dbReference type="ARBA" id="ARBA00023136"/>
    </source>
</evidence>
<feature type="compositionally biased region" description="Low complexity" evidence="9">
    <location>
        <begin position="7"/>
        <end position="24"/>
    </location>
</feature>
<feature type="transmembrane region" description="Helical" evidence="10">
    <location>
        <begin position="342"/>
        <end position="369"/>
    </location>
</feature>
<dbReference type="RefSeq" id="WP_136407445.1">
    <property type="nucleotide sequence ID" value="NZ_SSWX01000022.1"/>
</dbReference>
<dbReference type="PANTHER" id="PTHR43528">
    <property type="entry name" value="ALPHA-KETOGLUTARATE PERMEASE"/>
    <property type="match status" value="1"/>
</dbReference>
<protein>
    <submittedName>
        <fullName evidence="12">MHS family MFS transporter</fullName>
    </submittedName>
</protein>
<dbReference type="PROSITE" id="PS00217">
    <property type="entry name" value="SUGAR_TRANSPORT_2"/>
    <property type="match status" value="1"/>
</dbReference>
<feature type="transmembrane region" description="Helical" evidence="10">
    <location>
        <begin position="381"/>
        <end position="402"/>
    </location>
</feature>
<dbReference type="GO" id="GO:0005886">
    <property type="term" value="C:plasma membrane"/>
    <property type="evidence" value="ECO:0007669"/>
    <property type="project" value="UniProtKB-SubCell"/>
</dbReference>
<evidence type="ECO:0000256" key="7">
    <source>
        <dbReference type="ARBA" id="ARBA00022989"/>
    </source>
</evidence>
<feature type="transmembrane region" description="Helical" evidence="10">
    <location>
        <begin position="250"/>
        <end position="274"/>
    </location>
</feature>
<evidence type="ECO:0000256" key="5">
    <source>
        <dbReference type="ARBA" id="ARBA00022692"/>
    </source>
</evidence>
<dbReference type="InterPro" id="IPR036259">
    <property type="entry name" value="MFS_trans_sf"/>
</dbReference>
<feature type="transmembrane region" description="Helical" evidence="10">
    <location>
        <begin position="101"/>
        <end position="119"/>
    </location>
</feature>
<feature type="transmembrane region" description="Helical" evidence="10">
    <location>
        <begin position="201"/>
        <end position="220"/>
    </location>
</feature>
<feature type="region of interest" description="Disordered" evidence="9">
    <location>
        <begin position="1"/>
        <end position="25"/>
    </location>
</feature>
<organism evidence="12 13">
    <name type="scientific">Lampropedia aestuarii</name>
    <dbReference type="NCBI Taxonomy" id="2562762"/>
    <lineage>
        <taxon>Bacteria</taxon>
        <taxon>Pseudomonadati</taxon>
        <taxon>Pseudomonadota</taxon>
        <taxon>Betaproteobacteria</taxon>
        <taxon>Burkholderiales</taxon>
        <taxon>Comamonadaceae</taxon>
        <taxon>Lampropedia</taxon>
    </lineage>
</organism>
<dbReference type="SUPFAM" id="SSF103473">
    <property type="entry name" value="MFS general substrate transporter"/>
    <property type="match status" value="1"/>
</dbReference>
<sequence length="437" mass="46159">MTTSIAPTASHSESYASSPAPASADTKRAATSGFVGTLIEYYDFSLYGYMAVVIAPLFFPSGDPTVSLLAALAVFGTAYVIRPLGGIVFGHIGDKYGRKNALLGTLVCMGVGSTLMGVLPTFEQAGYWATGLLVLVRLLQGFSAGGEVGGSATFISESTPKHLKATFGAFTPMGSTGGFALAAAVAGTVSMLTTPEQMSSWGWRIPFLLAFPLTLLCIWARTRVKETYQNETKKKEHSPIGELFRKQPKALLQSTAISAATNGTAYIGLTYMSIHLITQLGYPRSSVYWIATLAIGISAILMPLGGYIGDRIGLRKLMLIGLIGYIVLTVPMMALMDQGLAIATLAYIVLMLNTVATQVSAYTLLPLLFEPQYRYTGVASGWNFGVIIAGGTAPYVAVQLVQLTGNKLSPALFVIAAAAVGLMGILSIKRDATRAIT</sequence>
<gene>
    <name evidence="12" type="ORF">E8K88_14770</name>
</gene>
<dbReference type="Pfam" id="PF07690">
    <property type="entry name" value="MFS_1"/>
    <property type="match status" value="1"/>
</dbReference>
<evidence type="ECO:0000256" key="10">
    <source>
        <dbReference type="SAM" id="Phobius"/>
    </source>
</evidence>
<comment type="similarity">
    <text evidence="2">Belongs to the major facilitator superfamily. Metabolite:H+ Symporter (MHS) family (TC 2.A.1.6) family.</text>
</comment>
<evidence type="ECO:0000313" key="13">
    <source>
        <dbReference type="Proteomes" id="UP000306236"/>
    </source>
</evidence>
<dbReference type="PROSITE" id="PS50850">
    <property type="entry name" value="MFS"/>
    <property type="match status" value="1"/>
</dbReference>
<dbReference type="InterPro" id="IPR005829">
    <property type="entry name" value="Sugar_transporter_CS"/>
</dbReference>
<keyword evidence="4" id="KW-1003">Cell membrane</keyword>
<evidence type="ECO:0000256" key="3">
    <source>
        <dbReference type="ARBA" id="ARBA00022448"/>
    </source>
</evidence>
<keyword evidence="6" id="KW-0769">Symport</keyword>
<feature type="transmembrane region" description="Helical" evidence="10">
    <location>
        <begin position="317"/>
        <end position="336"/>
    </location>
</feature>
<dbReference type="OrthoDB" id="3690818at2"/>
<feature type="domain" description="Major facilitator superfamily (MFS) profile" evidence="11">
    <location>
        <begin position="29"/>
        <end position="433"/>
    </location>
</feature>
<dbReference type="Gene3D" id="1.20.1250.20">
    <property type="entry name" value="MFS general substrate transporter like domains"/>
    <property type="match status" value="2"/>
</dbReference>
<keyword evidence="13" id="KW-1185">Reference proteome</keyword>
<dbReference type="GO" id="GO:0015293">
    <property type="term" value="F:symporter activity"/>
    <property type="evidence" value="ECO:0007669"/>
    <property type="project" value="UniProtKB-KW"/>
</dbReference>
<keyword evidence="8 10" id="KW-0472">Membrane</keyword>
<dbReference type="InterPro" id="IPR011701">
    <property type="entry name" value="MFS"/>
</dbReference>
<feature type="transmembrane region" description="Helical" evidence="10">
    <location>
        <begin position="167"/>
        <end position="189"/>
    </location>
</feature>
<feature type="transmembrane region" description="Helical" evidence="10">
    <location>
        <begin position="408"/>
        <end position="428"/>
    </location>
</feature>
<evidence type="ECO:0000256" key="6">
    <source>
        <dbReference type="ARBA" id="ARBA00022847"/>
    </source>
</evidence>
<dbReference type="InterPro" id="IPR020846">
    <property type="entry name" value="MFS_dom"/>
</dbReference>
<evidence type="ECO:0000256" key="9">
    <source>
        <dbReference type="SAM" id="MobiDB-lite"/>
    </source>
</evidence>
<evidence type="ECO:0000256" key="1">
    <source>
        <dbReference type="ARBA" id="ARBA00004651"/>
    </source>
</evidence>
<evidence type="ECO:0000256" key="4">
    <source>
        <dbReference type="ARBA" id="ARBA00022475"/>
    </source>
</evidence>
<keyword evidence="5 10" id="KW-0812">Transmembrane</keyword>
<proteinExistence type="inferred from homology"/>
<comment type="subcellular location">
    <subcellularLocation>
        <location evidence="1">Cell membrane</location>
        <topology evidence="1">Multi-pass membrane protein</topology>
    </subcellularLocation>
</comment>
<evidence type="ECO:0000313" key="12">
    <source>
        <dbReference type="EMBL" id="THJ31573.1"/>
    </source>
</evidence>
<dbReference type="FunFam" id="1.20.1250.20:FF:000001">
    <property type="entry name" value="Dicarboxylate MFS transporter"/>
    <property type="match status" value="1"/>
</dbReference>
<dbReference type="AlphaFoldDB" id="A0A4S5BKU5"/>
<evidence type="ECO:0000256" key="2">
    <source>
        <dbReference type="ARBA" id="ARBA00008240"/>
    </source>
</evidence>
<feature type="transmembrane region" description="Helical" evidence="10">
    <location>
        <begin position="125"/>
        <end position="146"/>
    </location>
</feature>
<evidence type="ECO:0000259" key="11">
    <source>
        <dbReference type="PROSITE" id="PS50850"/>
    </source>
</evidence>
<accession>A0A4S5BKU5</accession>
<feature type="transmembrane region" description="Helical" evidence="10">
    <location>
        <begin position="41"/>
        <end position="59"/>
    </location>
</feature>
<comment type="caution">
    <text evidence="12">The sequence shown here is derived from an EMBL/GenBank/DDBJ whole genome shotgun (WGS) entry which is preliminary data.</text>
</comment>
<feature type="transmembrane region" description="Helical" evidence="10">
    <location>
        <begin position="65"/>
        <end position="89"/>
    </location>
</feature>
<reference evidence="12 13" key="1">
    <citation type="submission" date="2019-04" db="EMBL/GenBank/DDBJ databases">
        <title>Lampropedia sp YIM MLB12 draf genome.</title>
        <authorList>
            <person name="Wang Y.-X."/>
        </authorList>
    </citation>
    <scope>NUCLEOTIDE SEQUENCE [LARGE SCALE GENOMIC DNA]</scope>
    <source>
        <strain evidence="12 13">YIM MLB12</strain>
    </source>
</reference>
<dbReference type="PANTHER" id="PTHR43528:SF1">
    <property type="entry name" value="ALPHA-KETOGLUTARATE PERMEASE"/>
    <property type="match status" value="1"/>
</dbReference>